<sequence length="318" mass="33106">MERHELETTVRDRLGDGLWGAGLVTPEATHLVRNGLPEDGDVEIGSISKGVTGLLYVTALDRDEVTADDRLAQHLPDLGGSPAGDVPLGSLARHRSGLPRLPKIDGMGRRSWDMLVHAANPYGDSLADLLAQTRRTKVGRPGRPAYSNLGFQLLGHALAAAAGTTYADLVRQRVSDPLGLGSWHVPATTDDLRPTAVHGTTRRGRAAAAWTGEGIGPAGGIRSTLADLTGFAEALLAGTAPGIAALDPVADFLGRGVRIGAAWITTEADGRAITWHNGGTGGWRTYLGLDRAAGRAVVVVQGRAASVDALGVELVRGS</sequence>
<reference evidence="2 3" key="1">
    <citation type="submission" date="2023-07" db="EMBL/GenBank/DDBJ databases">
        <title>Sequencing the genomes of 1000 actinobacteria strains.</title>
        <authorList>
            <person name="Klenk H.-P."/>
        </authorList>
    </citation>
    <scope>NUCLEOTIDE SEQUENCE [LARGE SCALE GENOMIC DNA]</scope>
    <source>
        <strain evidence="2 3">GD13</strain>
    </source>
</reference>
<dbReference type="InterPro" id="IPR050491">
    <property type="entry name" value="AmpC-like"/>
</dbReference>
<proteinExistence type="predicted"/>
<keyword evidence="3" id="KW-1185">Reference proteome</keyword>
<comment type="caution">
    <text evidence="2">The sequence shown here is derived from an EMBL/GenBank/DDBJ whole genome shotgun (WGS) entry which is preliminary data.</text>
</comment>
<evidence type="ECO:0000259" key="1">
    <source>
        <dbReference type="Pfam" id="PF00144"/>
    </source>
</evidence>
<dbReference type="EMBL" id="JAUSQM010000001">
    <property type="protein sequence ID" value="MDP9824213.1"/>
    <property type="molecule type" value="Genomic_DNA"/>
</dbReference>
<dbReference type="Pfam" id="PF00144">
    <property type="entry name" value="Beta-lactamase"/>
    <property type="match status" value="1"/>
</dbReference>
<dbReference type="Proteomes" id="UP001240447">
    <property type="component" value="Unassembled WGS sequence"/>
</dbReference>
<dbReference type="PANTHER" id="PTHR46825:SF9">
    <property type="entry name" value="BETA-LACTAMASE-RELATED DOMAIN-CONTAINING PROTEIN"/>
    <property type="match status" value="1"/>
</dbReference>
<dbReference type="SUPFAM" id="SSF56601">
    <property type="entry name" value="beta-lactamase/transpeptidase-like"/>
    <property type="match status" value="1"/>
</dbReference>
<dbReference type="InterPro" id="IPR012338">
    <property type="entry name" value="Beta-lactam/transpept-like"/>
</dbReference>
<dbReference type="PANTHER" id="PTHR46825">
    <property type="entry name" value="D-ALANYL-D-ALANINE-CARBOXYPEPTIDASE/ENDOPEPTIDASE AMPH"/>
    <property type="match status" value="1"/>
</dbReference>
<accession>A0ABT9NUV1</accession>
<gene>
    <name evidence="2" type="ORF">J2S59_004022</name>
</gene>
<name>A0ABT9NUV1_9ACTN</name>
<dbReference type="RefSeq" id="WP_306825443.1">
    <property type="nucleotide sequence ID" value="NZ_JAUSQM010000001.1"/>
</dbReference>
<feature type="domain" description="Beta-lactamase-related" evidence="1">
    <location>
        <begin position="42"/>
        <end position="301"/>
    </location>
</feature>
<evidence type="ECO:0000313" key="3">
    <source>
        <dbReference type="Proteomes" id="UP001240447"/>
    </source>
</evidence>
<dbReference type="InterPro" id="IPR001466">
    <property type="entry name" value="Beta-lactam-related"/>
</dbReference>
<evidence type="ECO:0000313" key="2">
    <source>
        <dbReference type="EMBL" id="MDP9824213.1"/>
    </source>
</evidence>
<dbReference type="Gene3D" id="3.40.710.10">
    <property type="entry name" value="DD-peptidase/beta-lactamase superfamily"/>
    <property type="match status" value="1"/>
</dbReference>
<protein>
    <submittedName>
        <fullName evidence="2">CubicO group peptidase (Beta-lactamase class C family)</fullName>
    </submittedName>
</protein>
<organism evidence="2 3">
    <name type="scientific">Nocardioides massiliensis</name>
    <dbReference type="NCBI Taxonomy" id="1325935"/>
    <lineage>
        <taxon>Bacteria</taxon>
        <taxon>Bacillati</taxon>
        <taxon>Actinomycetota</taxon>
        <taxon>Actinomycetes</taxon>
        <taxon>Propionibacteriales</taxon>
        <taxon>Nocardioidaceae</taxon>
        <taxon>Nocardioides</taxon>
    </lineage>
</organism>